<evidence type="ECO:0000313" key="2">
    <source>
        <dbReference type="EMBL" id="KAL0110144.1"/>
    </source>
</evidence>
<dbReference type="Proteomes" id="UP001430953">
    <property type="component" value="Unassembled WGS sequence"/>
</dbReference>
<reference evidence="2 3" key="1">
    <citation type="submission" date="2023-03" db="EMBL/GenBank/DDBJ databases">
        <title>High recombination rates correlate with genetic variation in Cardiocondyla obscurior ants.</title>
        <authorList>
            <person name="Errbii M."/>
        </authorList>
    </citation>
    <scope>NUCLEOTIDE SEQUENCE [LARGE SCALE GENOMIC DNA]</scope>
    <source>
        <strain evidence="2">Alpha-2009</strain>
        <tissue evidence="2">Whole body</tissue>
    </source>
</reference>
<protein>
    <submittedName>
        <fullName evidence="2">Uncharacterized protein</fullName>
    </submittedName>
</protein>
<organism evidence="2 3">
    <name type="scientific">Cardiocondyla obscurior</name>
    <dbReference type="NCBI Taxonomy" id="286306"/>
    <lineage>
        <taxon>Eukaryota</taxon>
        <taxon>Metazoa</taxon>
        <taxon>Ecdysozoa</taxon>
        <taxon>Arthropoda</taxon>
        <taxon>Hexapoda</taxon>
        <taxon>Insecta</taxon>
        <taxon>Pterygota</taxon>
        <taxon>Neoptera</taxon>
        <taxon>Endopterygota</taxon>
        <taxon>Hymenoptera</taxon>
        <taxon>Apocrita</taxon>
        <taxon>Aculeata</taxon>
        <taxon>Formicoidea</taxon>
        <taxon>Formicidae</taxon>
        <taxon>Myrmicinae</taxon>
        <taxon>Cardiocondyla</taxon>
    </lineage>
</organism>
<sequence length="67" mass="7043">MINYISAARSIQLTLCGRGVCNSGDLCAGGAHCERLANQRATVCAGEPKWGSASERNAAGEDRRGNF</sequence>
<feature type="compositionally biased region" description="Basic and acidic residues" evidence="1">
    <location>
        <begin position="58"/>
        <end position="67"/>
    </location>
</feature>
<dbReference type="EMBL" id="JADYXP020000014">
    <property type="protein sequence ID" value="KAL0110144.1"/>
    <property type="molecule type" value="Genomic_DNA"/>
</dbReference>
<evidence type="ECO:0000313" key="3">
    <source>
        <dbReference type="Proteomes" id="UP001430953"/>
    </source>
</evidence>
<accession>A0AAW2F6F9</accession>
<comment type="caution">
    <text evidence="2">The sequence shown here is derived from an EMBL/GenBank/DDBJ whole genome shotgun (WGS) entry which is preliminary data.</text>
</comment>
<keyword evidence="3" id="KW-1185">Reference proteome</keyword>
<name>A0AAW2F6F9_9HYME</name>
<gene>
    <name evidence="2" type="ORF">PUN28_013646</name>
</gene>
<feature type="region of interest" description="Disordered" evidence="1">
    <location>
        <begin position="48"/>
        <end position="67"/>
    </location>
</feature>
<dbReference type="AlphaFoldDB" id="A0AAW2F6F9"/>
<evidence type="ECO:0000256" key="1">
    <source>
        <dbReference type="SAM" id="MobiDB-lite"/>
    </source>
</evidence>
<proteinExistence type="predicted"/>